<evidence type="ECO:0008006" key="2">
    <source>
        <dbReference type="Google" id="ProtNLM"/>
    </source>
</evidence>
<dbReference type="Gene3D" id="2.160.20.10">
    <property type="entry name" value="Single-stranded right-handed beta-helix, Pectin lyase-like"/>
    <property type="match status" value="1"/>
</dbReference>
<dbReference type="EMBL" id="BART01037378">
    <property type="protein sequence ID" value="GAH07099.1"/>
    <property type="molecule type" value="Genomic_DNA"/>
</dbReference>
<name>X1DQ49_9ZZZZ</name>
<proteinExistence type="predicted"/>
<organism evidence="1">
    <name type="scientific">marine sediment metagenome</name>
    <dbReference type="NCBI Taxonomy" id="412755"/>
    <lineage>
        <taxon>unclassified sequences</taxon>
        <taxon>metagenomes</taxon>
        <taxon>ecological metagenomes</taxon>
    </lineage>
</organism>
<dbReference type="AlphaFoldDB" id="X1DQ49"/>
<evidence type="ECO:0000313" key="1">
    <source>
        <dbReference type="EMBL" id="GAH07099.1"/>
    </source>
</evidence>
<dbReference type="InterPro" id="IPR012334">
    <property type="entry name" value="Pectin_lyas_fold"/>
</dbReference>
<protein>
    <recommendedName>
        <fullName evidence="2">Pectate lyase superfamily protein domain-containing protein</fullName>
    </recommendedName>
</protein>
<sequence length="65" mass="7071">MIIDFYVSPNGNGNGSKSSPGSLEKAREFVRENNQNMSSDINIFLGDGIYYLTSPLVLTPKDSGN</sequence>
<accession>X1DQ49</accession>
<reference evidence="1" key="1">
    <citation type="journal article" date="2014" name="Front. Microbiol.">
        <title>High frequency of phylogenetically diverse reductive dehalogenase-homologous genes in deep subseafloor sedimentary metagenomes.</title>
        <authorList>
            <person name="Kawai M."/>
            <person name="Futagami T."/>
            <person name="Toyoda A."/>
            <person name="Takaki Y."/>
            <person name="Nishi S."/>
            <person name="Hori S."/>
            <person name="Arai W."/>
            <person name="Tsubouchi T."/>
            <person name="Morono Y."/>
            <person name="Uchiyama I."/>
            <person name="Ito T."/>
            <person name="Fujiyama A."/>
            <person name="Inagaki F."/>
            <person name="Takami H."/>
        </authorList>
    </citation>
    <scope>NUCLEOTIDE SEQUENCE</scope>
    <source>
        <strain evidence="1">Expedition CK06-06</strain>
    </source>
</reference>
<comment type="caution">
    <text evidence="1">The sequence shown here is derived from an EMBL/GenBank/DDBJ whole genome shotgun (WGS) entry which is preliminary data.</text>
</comment>
<gene>
    <name evidence="1" type="ORF">S01H4_62570</name>
</gene>